<protein>
    <submittedName>
        <fullName evidence="1">Uncharacterized protein</fullName>
    </submittedName>
</protein>
<dbReference type="EMBL" id="CAJNOV010008696">
    <property type="protein sequence ID" value="CAF1333508.1"/>
    <property type="molecule type" value="Genomic_DNA"/>
</dbReference>
<reference evidence="1" key="1">
    <citation type="submission" date="2021-02" db="EMBL/GenBank/DDBJ databases">
        <authorList>
            <person name="Nowell W R."/>
        </authorList>
    </citation>
    <scope>NUCLEOTIDE SEQUENCE</scope>
</reference>
<organism evidence="1 2">
    <name type="scientific">Rotaria magnacalcarata</name>
    <dbReference type="NCBI Taxonomy" id="392030"/>
    <lineage>
        <taxon>Eukaryota</taxon>
        <taxon>Metazoa</taxon>
        <taxon>Spiralia</taxon>
        <taxon>Gnathifera</taxon>
        <taxon>Rotifera</taxon>
        <taxon>Eurotatoria</taxon>
        <taxon>Bdelloidea</taxon>
        <taxon>Philodinida</taxon>
        <taxon>Philodinidae</taxon>
        <taxon>Rotaria</taxon>
    </lineage>
</organism>
<dbReference type="AlphaFoldDB" id="A0A815G3N1"/>
<name>A0A815G3N1_9BILA</name>
<evidence type="ECO:0000313" key="1">
    <source>
        <dbReference type="EMBL" id="CAF1333508.1"/>
    </source>
</evidence>
<comment type="caution">
    <text evidence="1">The sequence shown here is derived from an EMBL/GenBank/DDBJ whole genome shotgun (WGS) entry which is preliminary data.</text>
</comment>
<proteinExistence type="predicted"/>
<evidence type="ECO:0000313" key="2">
    <source>
        <dbReference type="Proteomes" id="UP000663855"/>
    </source>
</evidence>
<sequence>MLKLSNTFIMERFTMTRIKSTLNLCCGFQGEVKFQLTYSSGGAIDATTALREVHSIFHQQIEDASPYDISYGITAANLYEPPPPSYESARSMNNHFAETTMYVSQSHAPYEGVYQRQPTGLPKAEFTPQYPTMSDVYQTHFAYQNNDFGGQINEKQNYQMPPSYEQALYEFQEKKHA</sequence>
<dbReference type="Proteomes" id="UP000663855">
    <property type="component" value="Unassembled WGS sequence"/>
</dbReference>
<accession>A0A815G3N1</accession>
<gene>
    <name evidence="1" type="ORF">CJN711_LOCUS18548</name>
</gene>